<dbReference type="RefSeq" id="WP_015067005.1">
    <property type="nucleotide sequence ID" value="NZ_CP013928.1"/>
</dbReference>
<protein>
    <submittedName>
        <fullName evidence="1">Uncharacterized protein</fullName>
    </submittedName>
</protein>
<dbReference type="EMBL" id="CP013928">
    <property type="protein sequence ID" value="AMJ78369.1"/>
    <property type="molecule type" value="Genomic_DNA"/>
</dbReference>
<evidence type="ECO:0000313" key="2">
    <source>
        <dbReference type="Proteomes" id="UP000061468"/>
    </source>
</evidence>
<evidence type="ECO:0000313" key="1">
    <source>
        <dbReference type="EMBL" id="AMJ78369.1"/>
    </source>
</evidence>
<accession>A0AAC9ADB1</accession>
<name>A0AAC9ADB1_9ALTE</name>
<dbReference type="Proteomes" id="UP000061468">
    <property type="component" value="Chromosome"/>
</dbReference>
<dbReference type="AlphaFoldDB" id="A0AAC9ADB1"/>
<dbReference type="Pfam" id="PF24175">
    <property type="entry name" value="SU10_adaptor"/>
    <property type="match status" value="1"/>
</dbReference>
<proteinExistence type="predicted"/>
<gene>
    <name evidence="1" type="ORF">AV942_08720</name>
</gene>
<sequence>MSNIKVVDVIERVNTIVVDTTKTRWPYEELLTWYNDAVLAVVNRRPDASIKNIDFTITPNKSKQTLPVDGLRWMDVVSNVLTGKPIRKTKRLQLDDQVPNWHKKPGSEVASYVFDERDPKTIYIYPQPTTAVDLNIFYTVAPSPVTITDFESDNTTLSIDDSYLNAIVDFMLYRAYSKDADYAANAQRASQHYQVFQAELGDKSGIDTAFNPRNGRDSNAPTA</sequence>
<dbReference type="InterPro" id="IPR056209">
    <property type="entry name" value="SU10_adaptor"/>
</dbReference>
<organism evidence="1 2">
    <name type="scientific">Alteromonas mediterranea</name>
    <dbReference type="NCBI Taxonomy" id="314275"/>
    <lineage>
        <taxon>Bacteria</taxon>
        <taxon>Pseudomonadati</taxon>
        <taxon>Pseudomonadota</taxon>
        <taxon>Gammaproteobacteria</taxon>
        <taxon>Alteromonadales</taxon>
        <taxon>Alteromonadaceae</taxon>
        <taxon>Alteromonas/Salinimonas group</taxon>
        <taxon>Alteromonas</taxon>
    </lineage>
</organism>
<reference evidence="1 2" key="1">
    <citation type="submission" date="2015-12" db="EMBL/GenBank/DDBJ databases">
        <title>Intraspecies pangenome expansion in the marine bacterium Alteromonas.</title>
        <authorList>
            <person name="Lopez-Perez M."/>
            <person name="Rodriguez-Valera F."/>
        </authorList>
    </citation>
    <scope>NUCLEOTIDE SEQUENCE [LARGE SCALE GENOMIC DNA]</scope>
    <source>
        <strain evidence="1 2">UM8</strain>
    </source>
</reference>